<evidence type="ECO:0000313" key="1">
    <source>
        <dbReference type="EMBL" id="MDQ0648621.1"/>
    </source>
</evidence>
<proteinExistence type="predicted"/>
<dbReference type="EMBL" id="JAUSXV010000001">
    <property type="protein sequence ID" value="MDQ0648621.1"/>
    <property type="molecule type" value="Genomic_DNA"/>
</dbReference>
<organism evidence="1 2">
    <name type="scientific">Microbacterium natoriense</name>
    <dbReference type="NCBI Taxonomy" id="284570"/>
    <lineage>
        <taxon>Bacteria</taxon>
        <taxon>Bacillati</taxon>
        <taxon>Actinomycetota</taxon>
        <taxon>Actinomycetes</taxon>
        <taxon>Micrococcales</taxon>
        <taxon>Microbacteriaceae</taxon>
        <taxon>Microbacterium</taxon>
    </lineage>
</organism>
<dbReference type="AlphaFoldDB" id="A0AAW8EZ83"/>
<reference evidence="1 2" key="1">
    <citation type="submission" date="2023-07" db="EMBL/GenBank/DDBJ databases">
        <title>Comparative genomics of wheat-associated soil bacteria to identify genetic determinants of phenazine resistance.</title>
        <authorList>
            <person name="Mouncey N."/>
        </authorList>
    </citation>
    <scope>NUCLEOTIDE SEQUENCE [LARGE SCALE GENOMIC DNA]</scope>
    <source>
        <strain evidence="1 2">W4I9-1</strain>
    </source>
</reference>
<dbReference type="RefSeq" id="WP_307297463.1">
    <property type="nucleotide sequence ID" value="NZ_JAUSXV010000001.1"/>
</dbReference>
<keyword evidence="2" id="KW-1185">Reference proteome</keyword>
<sequence>MTNNTILQAHIDQFDQLWKTAAEFQESVLRENRGMIFTATFEVFLTEDLRISAGASVGSDGELLDVNVYFYEYDGRDEEARVVADLPVELNSGLWRAMEIWLEAMRNPPESDSAMR</sequence>
<protein>
    <submittedName>
        <fullName evidence="1">Uncharacterized protein</fullName>
    </submittedName>
</protein>
<gene>
    <name evidence="1" type="ORF">QFZ53_002817</name>
</gene>
<comment type="caution">
    <text evidence="1">The sequence shown here is derived from an EMBL/GenBank/DDBJ whole genome shotgun (WGS) entry which is preliminary data.</text>
</comment>
<name>A0AAW8EZ83_9MICO</name>
<accession>A0AAW8EZ83</accession>
<dbReference type="Proteomes" id="UP001244427">
    <property type="component" value="Unassembled WGS sequence"/>
</dbReference>
<evidence type="ECO:0000313" key="2">
    <source>
        <dbReference type="Proteomes" id="UP001244427"/>
    </source>
</evidence>